<dbReference type="InterPro" id="IPR001296">
    <property type="entry name" value="Glyco_trans_1"/>
</dbReference>
<evidence type="ECO:0000256" key="3">
    <source>
        <dbReference type="ARBA" id="ARBA00022679"/>
    </source>
</evidence>
<organism evidence="5 6">
    <name type="scientific">Terriglobus aquaticus</name>
    <dbReference type="NCBI Taxonomy" id="940139"/>
    <lineage>
        <taxon>Bacteria</taxon>
        <taxon>Pseudomonadati</taxon>
        <taxon>Acidobacteriota</taxon>
        <taxon>Terriglobia</taxon>
        <taxon>Terriglobales</taxon>
        <taxon>Acidobacteriaceae</taxon>
        <taxon>Terriglobus</taxon>
    </lineage>
</organism>
<evidence type="ECO:0000313" key="5">
    <source>
        <dbReference type="EMBL" id="MFN2975822.1"/>
    </source>
</evidence>
<dbReference type="PANTHER" id="PTHR12526">
    <property type="entry name" value="GLYCOSYLTRANSFERASE"/>
    <property type="match status" value="1"/>
</dbReference>
<comment type="caution">
    <text evidence="5">The sequence shown here is derived from an EMBL/GenBank/DDBJ whole genome shotgun (WGS) entry which is preliminary data.</text>
</comment>
<keyword evidence="2 5" id="KW-0328">Glycosyltransferase</keyword>
<evidence type="ECO:0000256" key="1">
    <source>
        <dbReference type="ARBA" id="ARBA00009481"/>
    </source>
</evidence>
<dbReference type="Pfam" id="PF00534">
    <property type="entry name" value="Glycos_transf_1"/>
    <property type="match status" value="1"/>
</dbReference>
<evidence type="ECO:0000313" key="6">
    <source>
        <dbReference type="Proteomes" id="UP001634747"/>
    </source>
</evidence>
<evidence type="ECO:0000256" key="2">
    <source>
        <dbReference type="ARBA" id="ARBA00022676"/>
    </source>
</evidence>
<dbReference type="RefSeq" id="WP_344687952.1">
    <property type="nucleotide sequence ID" value="NZ_BAABBH010000001.1"/>
</dbReference>
<dbReference type="SUPFAM" id="SSF53756">
    <property type="entry name" value="UDP-Glycosyltransferase/glycogen phosphorylase"/>
    <property type="match status" value="1"/>
</dbReference>
<feature type="domain" description="Glycosyl transferase family 1" evidence="4">
    <location>
        <begin position="213"/>
        <end position="367"/>
    </location>
</feature>
<sequence length="405" mass="45272">MGLLVSGLAPMRIVQTVFGVFHSFDLARELHRRGHLRRIYSTWPWRRVQREGLSRDLVGTFPWIHAPEFILGRYGLLPDWLADQTGYANALLFDEYTLRRLPECDALVAISGSALKTGQLVQRRGGVFVCDRGSSHQRYQEQVIAEEYRRWGVDRRVSDPRDTVREEAIYDQADAITVPSTFALESFVEMGVPREKLHCIPYGVRLDRFQPVSEPQADTFQVVFVGGVSLRKGFPYLLQAFQRVQHPAKRLRVVGAVSQEMRALLQTLPTEHVEFLGLLPQTELPAILSGSHLFVLPSIEEGLALVQGQAMACGCPVLASTNTGAADLFSDGQEGFIVPIRDIDALTARMQQVADDPELQQRLRAAALLRVQHLGGWHEYGSKWEALLESLTGSGRQPGSPPPTK</sequence>
<proteinExistence type="inferred from homology"/>
<accession>A0ABW9KJ50</accession>
<protein>
    <submittedName>
        <fullName evidence="5">Glycosyltransferase family 4 protein</fullName>
        <ecNumber evidence="5">2.4.-.-</ecNumber>
    </submittedName>
</protein>
<dbReference type="EC" id="2.4.-.-" evidence="5"/>
<keyword evidence="6" id="KW-1185">Reference proteome</keyword>
<keyword evidence="3 5" id="KW-0808">Transferase</keyword>
<dbReference type="PANTHER" id="PTHR12526:SF640">
    <property type="entry name" value="COLANIC ACID BIOSYNTHESIS GLYCOSYLTRANSFERASE WCAL-RELATED"/>
    <property type="match status" value="1"/>
</dbReference>
<gene>
    <name evidence="5" type="ORF">ACK2TP_08610</name>
</gene>
<reference evidence="5 6" key="1">
    <citation type="submission" date="2024-12" db="EMBL/GenBank/DDBJ databases">
        <authorList>
            <person name="Lee Y."/>
        </authorList>
    </citation>
    <scope>NUCLEOTIDE SEQUENCE [LARGE SCALE GENOMIC DNA]</scope>
    <source>
        <strain evidence="5 6">03SUJ4</strain>
    </source>
</reference>
<dbReference type="Proteomes" id="UP001634747">
    <property type="component" value="Unassembled WGS sequence"/>
</dbReference>
<dbReference type="EMBL" id="JBJYXY010000001">
    <property type="protein sequence ID" value="MFN2975822.1"/>
    <property type="molecule type" value="Genomic_DNA"/>
</dbReference>
<dbReference type="Gene3D" id="3.40.50.2000">
    <property type="entry name" value="Glycogen Phosphorylase B"/>
    <property type="match status" value="2"/>
</dbReference>
<dbReference type="GO" id="GO:0016757">
    <property type="term" value="F:glycosyltransferase activity"/>
    <property type="evidence" value="ECO:0007669"/>
    <property type="project" value="UniProtKB-KW"/>
</dbReference>
<name>A0ABW9KJ50_9BACT</name>
<evidence type="ECO:0000259" key="4">
    <source>
        <dbReference type="Pfam" id="PF00534"/>
    </source>
</evidence>
<comment type="similarity">
    <text evidence="1">Belongs to the glycosyltransferase group 1 family. Glycosyltransferase 4 subfamily.</text>
</comment>
<dbReference type="CDD" id="cd03801">
    <property type="entry name" value="GT4_PimA-like"/>
    <property type="match status" value="1"/>
</dbReference>